<reference evidence="2" key="1">
    <citation type="submission" date="2022-11" db="EMBL/GenBank/DDBJ databases">
        <authorList>
            <person name="Petersen C."/>
        </authorList>
    </citation>
    <scope>NUCLEOTIDE SEQUENCE</scope>
    <source>
        <strain evidence="2">IBT 34128</strain>
    </source>
</reference>
<sequence>MTFGNVDNVLKHLSTPTIPFTTRGSLSFMKRSTHHAQNASGDASGDEALVPPASPRLYASPGRFLEG</sequence>
<evidence type="ECO:0000313" key="3">
    <source>
        <dbReference type="Proteomes" id="UP001141434"/>
    </source>
</evidence>
<gene>
    <name evidence="2" type="ORF">NUU61_006639</name>
</gene>
<accession>A0A9W9K3J0</accession>
<dbReference type="EMBL" id="JAPMSZ010000009">
    <property type="protein sequence ID" value="KAJ5091769.1"/>
    <property type="molecule type" value="Genomic_DNA"/>
</dbReference>
<dbReference type="GeneID" id="81396335"/>
<protein>
    <submittedName>
        <fullName evidence="2">Uncharacterized protein</fullName>
    </submittedName>
</protein>
<proteinExistence type="predicted"/>
<dbReference type="Proteomes" id="UP001141434">
    <property type="component" value="Unassembled WGS sequence"/>
</dbReference>
<reference evidence="2" key="2">
    <citation type="journal article" date="2023" name="IMA Fungus">
        <title>Comparative genomic study of the Penicillium genus elucidates a diverse pangenome and 15 lateral gene transfer events.</title>
        <authorList>
            <person name="Petersen C."/>
            <person name="Sorensen T."/>
            <person name="Nielsen M.R."/>
            <person name="Sondergaard T.E."/>
            <person name="Sorensen J.L."/>
            <person name="Fitzpatrick D.A."/>
            <person name="Frisvad J.C."/>
            <person name="Nielsen K.L."/>
        </authorList>
    </citation>
    <scope>NUCLEOTIDE SEQUENCE</scope>
    <source>
        <strain evidence="2">IBT 34128</strain>
    </source>
</reference>
<organism evidence="2 3">
    <name type="scientific">Penicillium alfredii</name>
    <dbReference type="NCBI Taxonomy" id="1506179"/>
    <lineage>
        <taxon>Eukaryota</taxon>
        <taxon>Fungi</taxon>
        <taxon>Dikarya</taxon>
        <taxon>Ascomycota</taxon>
        <taxon>Pezizomycotina</taxon>
        <taxon>Eurotiomycetes</taxon>
        <taxon>Eurotiomycetidae</taxon>
        <taxon>Eurotiales</taxon>
        <taxon>Aspergillaceae</taxon>
        <taxon>Penicillium</taxon>
    </lineage>
</organism>
<evidence type="ECO:0000313" key="2">
    <source>
        <dbReference type="EMBL" id="KAJ5091769.1"/>
    </source>
</evidence>
<keyword evidence="3" id="KW-1185">Reference proteome</keyword>
<comment type="caution">
    <text evidence="2">The sequence shown here is derived from an EMBL/GenBank/DDBJ whole genome shotgun (WGS) entry which is preliminary data.</text>
</comment>
<dbReference type="AlphaFoldDB" id="A0A9W9K3J0"/>
<dbReference type="RefSeq" id="XP_056509966.1">
    <property type="nucleotide sequence ID" value="XM_056657166.1"/>
</dbReference>
<name>A0A9W9K3J0_9EURO</name>
<feature type="region of interest" description="Disordered" evidence="1">
    <location>
        <begin position="31"/>
        <end position="67"/>
    </location>
</feature>
<evidence type="ECO:0000256" key="1">
    <source>
        <dbReference type="SAM" id="MobiDB-lite"/>
    </source>
</evidence>